<dbReference type="EMBL" id="CP013862">
    <property type="protein sequence ID" value="ALX48264.1"/>
    <property type="molecule type" value="Genomic_DNA"/>
</dbReference>
<feature type="transmembrane region" description="Helical" evidence="1">
    <location>
        <begin position="52"/>
        <end position="73"/>
    </location>
</feature>
<dbReference type="EMBL" id="CP013862">
    <property type="protein sequence ID" value="ALX49804.1"/>
    <property type="molecule type" value="Genomic_DNA"/>
</dbReference>
<protein>
    <submittedName>
        <fullName evidence="2">Uncharacterized protein</fullName>
    </submittedName>
</protein>
<sequence length="75" mass="8347">MEQNVEQQINHVLESIDTQLYTLSVAAGILLFFIGLFLIIRKSEKQKQRIKITGSICLGIGILSVLSGVFQIISQ</sequence>
<keyword evidence="1" id="KW-0812">Transmembrane</keyword>
<accession>A0A0U4DSF3</accession>
<evidence type="ECO:0000256" key="1">
    <source>
        <dbReference type="SAM" id="Phobius"/>
    </source>
</evidence>
<dbReference type="OrthoDB" id="9907479at2"/>
<dbReference type="Proteomes" id="UP000050331">
    <property type="component" value="Chromosome"/>
</dbReference>
<dbReference type="KEGG" id="lao:AOX59_15235"/>
<reference evidence="2 4" key="1">
    <citation type="submission" date="2016-01" db="EMBL/GenBank/DDBJ databases">
        <title>Complete genome sequence of strain Lentibacillus amyloliquefaciens LAM0015T isolated from saline sediment.</title>
        <authorList>
            <person name="Wang J.-L."/>
            <person name="He M.-X."/>
        </authorList>
    </citation>
    <scope>NUCLEOTIDE SEQUENCE [LARGE SCALE GENOMIC DNA]</scope>
    <source>
        <strain evidence="2 4">LAM0015</strain>
    </source>
</reference>
<dbReference type="AlphaFoldDB" id="A0A0U4DSF3"/>
<organism evidence="2 4">
    <name type="scientific">Lentibacillus amyloliquefaciens</name>
    <dbReference type="NCBI Taxonomy" id="1472767"/>
    <lineage>
        <taxon>Bacteria</taxon>
        <taxon>Bacillati</taxon>
        <taxon>Bacillota</taxon>
        <taxon>Bacilli</taxon>
        <taxon>Bacillales</taxon>
        <taxon>Bacillaceae</taxon>
        <taxon>Lentibacillus</taxon>
    </lineage>
</organism>
<evidence type="ECO:0000313" key="3">
    <source>
        <dbReference type="EMBL" id="ALX49804.1"/>
    </source>
</evidence>
<keyword evidence="1" id="KW-1133">Transmembrane helix</keyword>
<keyword evidence="4" id="KW-1185">Reference proteome</keyword>
<keyword evidence="1" id="KW-0472">Membrane</keyword>
<name>A0A0U4DSF3_9BACI</name>
<feature type="transmembrane region" description="Helical" evidence="1">
    <location>
        <begin position="20"/>
        <end position="40"/>
    </location>
</feature>
<evidence type="ECO:0000313" key="2">
    <source>
        <dbReference type="EMBL" id="ALX48264.1"/>
    </source>
</evidence>
<evidence type="ECO:0000313" key="4">
    <source>
        <dbReference type="Proteomes" id="UP000050331"/>
    </source>
</evidence>
<proteinExistence type="predicted"/>
<dbReference type="KEGG" id="lao:AOX59_06365"/>
<dbReference type="STRING" id="1472767.AOX59_06365"/>
<dbReference type="RefSeq" id="WP_068443442.1">
    <property type="nucleotide sequence ID" value="NZ_CP013862.1"/>
</dbReference>
<gene>
    <name evidence="2" type="ORF">AOX59_06365</name>
    <name evidence="3" type="ORF">AOX59_15235</name>
</gene>